<comment type="similarity">
    <text evidence="1">Belongs to the LysR transcriptional regulatory family.</text>
</comment>
<dbReference type="InterPro" id="IPR036390">
    <property type="entry name" value="WH_DNA-bd_sf"/>
</dbReference>
<keyword evidence="2" id="KW-0805">Transcription regulation</keyword>
<name>A0A356LIQ1_9BURK</name>
<organism evidence="6 7">
    <name type="scientific">Advenella kashmirensis</name>
    <dbReference type="NCBI Taxonomy" id="310575"/>
    <lineage>
        <taxon>Bacteria</taxon>
        <taxon>Pseudomonadati</taxon>
        <taxon>Pseudomonadota</taxon>
        <taxon>Betaproteobacteria</taxon>
        <taxon>Burkholderiales</taxon>
        <taxon>Alcaligenaceae</taxon>
    </lineage>
</organism>
<dbReference type="GO" id="GO:0003677">
    <property type="term" value="F:DNA binding"/>
    <property type="evidence" value="ECO:0007669"/>
    <property type="project" value="UniProtKB-KW"/>
</dbReference>
<evidence type="ECO:0000256" key="4">
    <source>
        <dbReference type="ARBA" id="ARBA00023163"/>
    </source>
</evidence>
<dbReference type="InterPro" id="IPR050950">
    <property type="entry name" value="HTH-type_LysR_regulators"/>
</dbReference>
<proteinExistence type="inferred from homology"/>
<evidence type="ECO:0000256" key="2">
    <source>
        <dbReference type="ARBA" id="ARBA00023015"/>
    </source>
</evidence>
<dbReference type="PROSITE" id="PS50931">
    <property type="entry name" value="HTH_LYSR"/>
    <property type="match status" value="1"/>
</dbReference>
<dbReference type="AlphaFoldDB" id="A0A356LIQ1"/>
<dbReference type="Gene3D" id="1.10.10.10">
    <property type="entry name" value="Winged helix-like DNA-binding domain superfamily/Winged helix DNA-binding domain"/>
    <property type="match status" value="1"/>
</dbReference>
<dbReference type="Proteomes" id="UP000264036">
    <property type="component" value="Unassembled WGS sequence"/>
</dbReference>
<dbReference type="Gene3D" id="3.40.190.10">
    <property type="entry name" value="Periplasmic binding protein-like II"/>
    <property type="match status" value="2"/>
</dbReference>
<dbReference type="SUPFAM" id="SSF53850">
    <property type="entry name" value="Periplasmic binding protein-like II"/>
    <property type="match status" value="1"/>
</dbReference>
<dbReference type="PANTHER" id="PTHR30419">
    <property type="entry name" value="HTH-TYPE TRANSCRIPTIONAL REGULATOR YBHD"/>
    <property type="match status" value="1"/>
</dbReference>
<evidence type="ECO:0000313" key="6">
    <source>
        <dbReference type="EMBL" id="HBP30794.1"/>
    </source>
</evidence>
<dbReference type="InterPro" id="IPR005119">
    <property type="entry name" value="LysR_subst-bd"/>
</dbReference>
<comment type="caution">
    <text evidence="6">The sequence shown here is derived from an EMBL/GenBank/DDBJ whole genome shotgun (WGS) entry which is preliminary data.</text>
</comment>
<dbReference type="InterPro" id="IPR036388">
    <property type="entry name" value="WH-like_DNA-bd_sf"/>
</dbReference>
<evidence type="ECO:0000256" key="3">
    <source>
        <dbReference type="ARBA" id="ARBA00023125"/>
    </source>
</evidence>
<reference evidence="6 7" key="1">
    <citation type="journal article" date="2018" name="Nat. Biotechnol.">
        <title>A standardized bacterial taxonomy based on genome phylogeny substantially revises the tree of life.</title>
        <authorList>
            <person name="Parks D.H."/>
            <person name="Chuvochina M."/>
            <person name="Waite D.W."/>
            <person name="Rinke C."/>
            <person name="Skarshewski A."/>
            <person name="Chaumeil P.A."/>
            <person name="Hugenholtz P."/>
        </authorList>
    </citation>
    <scope>NUCLEOTIDE SEQUENCE [LARGE SCALE GENOMIC DNA]</scope>
    <source>
        <strain evidence="6">UBA10707</strain>
    </source>
</reference>
<keyword evidence="4" id="KW-0804">Transcription</keyword>
<dbReference type="Pfam" id="PF00126">
    <property type="entry name" value="HTH_1"/>
    <property type="match status" value="1"/>
</dbReference>
<accession>A0A356LIQ1</accession>
<dbReference type="GO" id="GO:0003700">
    <property type="term" value="F:DNA-binding transcription factor activity"/>
    <property type="evidence" value="ECO:0007669"/>
    <property type="project" value="InterPro"/>
</dbReference>
<evidence type="ECO:0000259" key="5">
    <source>
        <dbReference type="PROSITE" id="PS50931"/>
    </source>
</evidence>
<dbReference type="InterPro" id="IPR000847">
    <property type="entry name" value="LysR_HTH_N"/>
</dbReference>
<dbReference type="GO" id="GO:0005829">
    <property type="term" value="C:cytosol"/>
    <property type="evidence" value="ECO:0007669"/>
    <property type="project" value="TreeGrafter"/>
</dbReference>
<evidence type="ECO:0000313" key="7">
    <source>
        <dbReference type="Proteomes" id="UP000264036"/>
    </source>
</evidence>
<feature type="domain" description="HTH lysR-type" evidence="5">
    <location>
        <begin position="2"/>
        <end position="59"/>
    </location>
</feature>
<evidence type="ECO:0000256" key="1">
    <source>
        <dbReference type="ARBA" id="ARBA00009437"/>
    </source>
</evidence>
<dbReference type="SUPFAM" id="SSF46785">
    <property type="entry name" value="Winged helix' DNA-binding domain"/>
    <property type="match status" value="1"/>
</dbReference>
<protein>
    <submittedName>
        <fullName evidence="6">LysR family transcriptional regulator</fullName>
    </submittedName>
</protein>
<keyword evidence="3" id="KW-0238">DNA-binding</keyword>
<sequence length="309" mass="34595">MITLRTFNVFVAVAECGSYTGAGRKIGLTSAAVGQQIKMMENTLEAPLFHKNGHQLVLNHYGEALLKDVQELLVKYEEIIKSGDGRHGQLTGTVHIGALISSLMGSFSDALWSIRKNNPELDVKVFAGQSGDFAHKITSGQLDAAIATEPPEYAYKELIWTPLYAEPMILIIPRKPFFTLADQSSDPSIDILNHAPFIHFDQMTWTGILIRQTLKKLAVSVDIQMEMNSIEAIIELVRQGYGVSIVPKLANLNWEQDEKLLFVDLSPTRIYRRIGILERKFHHRSNFTNAIRDHFGQSGPALKERAALR</sequence>
<gene>
    <name evidence="6" type="ORF">DD666_15405</name>
</gene>
<dbReference type="EMBL" id="DOEK01000030">
    <property type="protein sequence ID" value="HBP30794.1"/>
    <property type="molecule type" value="Genomic_DNA"/>
</dbReference>
<dbReference type="Pfam" id="PF03466">
    <property type="entry name" value="LysR_substrate"/>
    <property type="match status" value="1"/>
</dbReference>